<sequence length="341" mass="36830">MKLPTGTDTDAPAHPRADDDIAALLAAADARIQQRKTGGELSPPPPVVVDLAAELRRPWLWVRPWRSTAVAPPDLERAEPLGPLPGCSRKASAWCSRPGDPTGPWWALRLDAGDDLDSETLARCWRVWWRSQLPLFTDLDDLMADAGDSPAAQAWLGLTWEEAVRLGGRVSLFPAPGHRDESHVRTMAKGLPGLGYVNAWLRAQGAPKRQPKVTTLEANQRHASLAVASARQALDFARKDLAHARSERGRARVRLAQAKANDVVGTTLAALGLRRALEAEAKQKAVTLAEAAVIEAKRHCREADEALKAEQDKLATATTALEKAVRARLEEAQAAAPPPAA</sequence>
<protein>
    <submittedName>
        <fullName evidence="1">Uncharacterized protein</fullName>
    </submittedName>
</protein>
<dbReference type="Proteomes" id="UP001172386">
    <property type="component" value="Unassembled WGS sequence"/>
</dbReference>
<evidence type="ECO:0000313" key="1">
    <source>
        <dbReference type="EMBL" id="KAJ9650391.1"/>
    </source>
</evidence>
<evidence type="ECO:0000313" key="2">
    <source>
        <dbReference type="Proteomes" id="UP001172386"/>
    </source>
</evidence>
<name>A0ACC2ZS12_9EURO</name>
<comment type="caution">
    <text evidence="1">The sequence shown here is derived from an EMBL/GenBank/DDBJ whole genome shotgun (WGS) entry which is preliminary data.</text>
</comment>
<dbReference type="EMBL" id="JAPDRQ010000346">
    <property type="protein sequence ID" value="KAJ9650391.1"/>
    <property type="molecule type" value="Genomic_DNA"/>
</dbReference>
<keyword evidence="2" id="KW-1185">Reference proteome</keyword>
<proteinExistence type="predicted"/>
<organism evidence="1 2">
    <name type="scientific">Neophaeococcomyces mojaviensis</name>
    <dbReference type="NCBI Taxonomy" id="3383035"/>
    <lineage>
        <taxon>Eukaryota</taxon>
        <taxon>Fungi</taxon>
        <taxon>Dikarya</taxon>
        <taxon>Ascomycota</taxon>
        <taxon>Pezizomycotina</taxon>
        <taxon>Eurotiomycetes</taxon>
        <taxon>Chaetothyriomycetidae</taxon>
        <taxon>Chaetothyriales</taxon>
        <taxon>Chaetothyriales incertae sedis</taxon>
        <taxon>Neophaeococcomyces</taxon>
    </lineage>
</organism>
<reference evidence="1" key="1">
    <citation type="submission" date="2022-10" db="EMBL/GenBank/DDBJ databases">
        <title>Culturing micro-colonial fungi from biological soil crusts in the Mojave desert and describing Neophaeococcomyces mojavensis, and introducing the new genera and species Taxawa tesnikishii.</title>
        <authorList>
            <person name="Kurbessoian T."/>
            <person name="Stajich J.E."/>
        </authorList>
    </citation>
    <scope>NUCLEOTIDE SEQUENCE</scope>
    <source>
        <strain evidence="1">JES_112</strain>
    </source>
</reference>
<accession>A0ACC2ZS12</accession>
<gene>
    <name evidence="1" type="ORF">H2198_010301</name>
</gene>